<protein>
    <submittedName>
        <fullName evidence="2">Uncharacterized protein</fullName>
    </submittedName>
</protein>
<keyword evidence="1" id="KW-0812">Transmembrane</keyword>
<evidence type="ECO:0000256" key="1">
    <source>
        <dbReference type="SAM" id="Phobius"/>
    </source>
</evidence>
<dbReference type="OMA" id="FGICANR"/>
<sequence length="238" mass="27210">MNVHFIESYIFLMVLAATSTSFVYGFKENGNCSRAVLDYCSMKLISLGDVDYVSPVNMEQMNKRCKEVKAMEQCIKDYAARCLEGETRNSILVVVYGIAKTNKSYCSSQKRKNAHISFGKCANKNKKSLDKFMNQMIVDYHGVRLYKDPKLRIPLACCNFYKFKDRLVTLLNKDCPNEAVEMERKIDGYTQDGLNLLCGDYTEESDLCSKIINKTPKWTKSVTSKAFIMPMVDIFNSL</sequence>
<dbReference type="PANTHER" id="PTHR33964:SF1">
    <property type="entry name" value="RE45066P"/>
    <property type="match status" value="1"/>
</dbReference>
<reference evidence="2" key="1">
    <citation type="submission" date="2022-12" db="EMBL/GenBank/DDBJ databases">
        <title>Genome assemblies of Blomia tropicalis.</title>
        <authorList>
            <person name="Cui Y."/>
        </authorList>
    </citation>
    <scope>NUCLEOTIDE SEQUENCE</scope>
    <source>
        <tissue evidence="2">Adult mites</tissue>
    </source>
</reference>
<comment type="caution">
    <text evidence="2">The sequence shown here is derived from an EMBL/GenBank/DDBJ whole genome shotgun (WGS) entry which is preliminary data.</text>
</comment>
<evidence type="ECO:0000313" key="2">
    <source>
        <dbReference type="EMBL" id="KAJ6216630.1"/>
    </source>
</evidence>
<dbReference type="EMBL" id="JAPWDV010000003">
    <property type="protein sequence ID" value="KAJ6216630.1"/>
    <property type="molecule type" value="Genomic_DNA"/>
</dbReference>
<organism evidence="2 3">
    <name type="scientific">Blomia tropicalis</name>
    <name type="common">Mite</name>
    <dbReference type="NCBI Taxonomy" id="40697"/>
    <lineage>
        <taxon>Eukaryota</taxon>
        <taxon>Metazoa</taxon>
        <taxon>Ecdysozoa</taxon>
        <taxon>Arthropoda</taxon>
        <taxon>Chelicerata</taxon>
        <taxon>Arachnida</taxon>
        <taxon>Acari</taxon>
        <taxon>Acariformes</taxon>
        <taxon>Sarcoptiformes</taxon>
        <taxon>Astigmata</taxon>
        <taxon>Glycyphagoidea</taxon>
        <taxon>Echimyopodidae</taxon>
        <taxon>Blomia</taxon>
    </lineage>
</organism>
<proteinExistence type="predicted"/>
<dbReference type="PANTHER" id="PTHR33964">
    <property type="entry name" value="RE45066P-RELATED"/>
    <property type="match status" value="1"/>
</dbReference>
<gene>
    <name evidence="2" type="ORF">RDWZM_007787</name>
</gene>
<keyword evidence="1" id="KW-1133">Transmembrane helix</keyword>
<dbReference type="AlphaFoldDB" id="A0A9Q0LZR8"/>
<accession>A0A9Q0LZR8</accession>
<keyword evidence="1" id="KW-0472">Membrane</keyword>
<name>A0A9Q0LZR8_BLOTA</name>
<dbReference type="Proteomes" id="UP001142055">
    <property type="component" value="Chromosome 3"/>
</dbReference>
<keyword evidence="3" id="KW-1185">Reference proteome</keyword>
<evidence type="ECO:0000313" key="3">
    <source>
        <dbReference type="Proteomes" id="UP001142055"/>
    </source>
</evidence>
<feature type="transmembrane region" description="Helical" evidence="1">
    <location>
        <begin position="6"/>
        <end position="26"/>
    </location>
</feature>